<dbReference type="Proteomes" id="UP000790377">
    <property type="component" value="Unassembled WGS sequence"/>
</dbReference>
<reference evidence="1" key="1">
    <citation type="journal article" date="2021" name="New Phytol.">
        <title>Evolutionary innovations through gain and loss of genes in the ectomycorrhizal Boletales.</title>
        <authorList>
            <person name="Wu G."/>
            <person name="Miyauchi S."/>
            <person name="Morin E."/>
            <person name="Kuo A."/>
            <person name="Drula E."/>
            <person name="Varga T."/>
            <person name="Kohler A."/>
            <person name="Feng B."/>
            <person name="Cao Y."/>
            <person name="Lipzen A."/>
            <person name="Daum C."/>
            <person name="Hundley H."/>
            <person name="Pangilinan J."/>
            <person name="Johnson J."/>
            <person name="Barry K."/>
            <person name="LaButti K."/>
            <person name="Ng V."/>
            <person name="Ahrendt S."/>
            <person name="Min B."/>
            <person name="Choi I.G."/>
            <person name="Park H."/>
            <person name="Plett J.M."/>
            <person name="Magnuson J."/>
            <person name="Spatafora J.W."/>
            <person name="Nagy L.G."/>
            <person name="Henrissat B."/>
            <person name="Grigoriev I.V."/>
            <person name="Yang Z.L."/>
            <person name="Xu J."/>
            <person name="Martin F.M."/>
        </authorList>
    </citation>
    <scope>NUCLEOTIDE SEQUENCE</scope>
    <source>
        <strain evidence="1">ATCC 28755</strain>
    </source>
</reference>
<proteinExistence type="predicted"/>
<accession>A0ACB7ZRI6</accession>
<evidence type="ECO:0000313" key="2">
    <source>
        <dbReference type="Proteomes" id="UP000790377"/>
    </source>
</evidence>
<dbReference type="EMBL" id="MU269061">
    <property type="protein sequence ID" value="KAH7903307.1"/>
    <property type="molecule type" value="Genomic_DNA"/>
</dbReference>
<protein>
    <submittedName>
        <fullName evidence="1">Uncharacterized protein</fullName>
    </submittedName>
</protein>
<sequence length="67" mass="7942">FNPIAWMEDVHNLMRTSNGFIDETLTSVVYRCSRLTAKDVSVNFLLMVNYMQLVVKCQRFVLYLFPY</sequence>
<organism evidence="1 2">
    <name type="scientific">Hygrophoropsis aurantiaca</name>
    <dbReference type="NCBI Taxonomy" id="72124"/>
    <lineage>
        <taxon>Eukaryota</taxon>
        <taxon>Fungi</taxon>
        <taxon>Dikarya</taxon>
        <taxon>Basidiomycota</taxon>
        <taxon>Agaricomycotina</taxon>
        <taxon>Agaricomycetes</taxon>
        <taxon>Agaricomycetidae</taxon>
        <taxon>Boletales</taxon>
        <taxon>Coniophorineae</taxon>
        <taxon>Hygrophoropsidaceae</taxon>
        <taxon>Hygrophoropsis</taxon>
    </lineage>
</organism>
<gene>
    <name evidence="1" type="ORF">BJ138DRAFT_1020862</name>
</gene>
<evidence type="ECO:0000313" key="1">
    <source>
        <dbReference type="EMBL" id="KAH7903307.1"/>
    </source>
</evidence>
<name>A0ACB7ZRI6_9AGAM</name>
<feature type="non-terminal residue" evidence="1">
    <location>
        <position position="1"/>
    </location>
</feature>
<keyword evidence="2" id="KW-1185">Reference proteome</keyword>
<comment type="caution">
    <text evidence="1">The sequence shown here is derived from an EMBL/GenBank/DDBJ whole genome shotgun (WGS) entry which is preliminary data.</text>
</comment>